<protein>
    <submittedName>
        <fullName evidence="1">Uncharacterized protein</fullName>
    </submittedName>
</protein>
<organism evidence="1 2">
    <name type="scientific">Cinara cedri</name>
    <dbReference type="NCBI Taxonomy" id="506608"/>
    <lineage>
        <taxon>Eukaryota</taxon>
        <taxon>Metazoa</taxon>
        <taxon>Ecdysozoa</taxon>
        <taxon>Arthropoda</taxon>
        <taxon>Hexapoda</taxon>
        <taxon>Insecta</taxon>
        <taxon>Pterygota</taxon>
        <taxon>Neoptera</taxon>
        <taxon>Paraneoptera</taxon>
        <taxon>Hemiptera</taxon>
        <taxon>Sternorrhyncha</taxon>
        <taxon>Aphidomorpha</taxon>
        <taxon>Aphidoidea</taxon>
        <taxon>Aphididae</taxon>
        <taxon>Lachninae</taxon>
        <taxon>Cinara</taxon>
    </lineage>
</organism>
<dbReference type="EMBL" id="CABPRJ010001038">
    <property type="protein sequence ID" value="VVC35026.1"/>
    <property type="molecule type" value="Genomic_DNA"/>
</dbReference>
<evidence type="ECO:0000313" key="1">
    <source>
        <dbReference type="EMBL" id="VVC35026.1"/>
    </source>
</evidence>
<dbReference type="Proteomes" id="UP000325440">
    <property type="component" value="Unassembled WGS sequence"/>
</dbReference>
<proteinExistence type="predicted"/>
<name>A0A5E4MW46_9HEMI</name>
<dbReference type="AlphaFoldDB" id="A0A5E4MW46"/>
<evidence type="ECO:0000313" key="2">
    <source>
        <dbReference type="Proteomes" id="UP000325440"/>
    </source>
</evidence>
<reference evidence="1 2" key="1">
    <citation type="submission" date="2019-08" db="EMBL/GenBank/DDBJ databases">
        <authorList>
            <person name="Alioto T."/>
            <person name="Alioto T."/>
            <person name="Gomez Garrido J."/>
        </authorList>
    </citation>
    <scope>NUCLEOTIDE SEQUENCE [LARGE SCALE GENOMIC DNA]</scope>
</reference>
<gene>
    <name evidence="1" type="ORF">CINCED_3A007719</name>
</gene>
<accession>A0A5E4MW46</accession>
<sequence length="127" mass="14320">MAKLEIRNSENSSCFDQVIDNITLIDGEGNQYSIYVNGYDDSLGLWYMQSQGHTEGYKITGLNDLIRDFFNFSISEGSQLSETFARVDGNNISKDSGIVNKLMSHYTSQAHDFFTGVEKQYNAMSDD</sequence>
<keyword evidence="2" id="KW-1185">Reference proteome</keyword>